<evidence type="ECO:0000256" key="1">
    <source>
        <dbReference type="SAM" id="Phobius"/>
    </source>
</evidence>
<organism evidence="2 3">
    <name type="scientific">Ficus carica</name>
    <name type="common">Common fig</name>
    <dbReference type="NCBI Taxonomy" id="3494"/>
    <lineage>
        <taxon>Eukaryota</taxon>
        <taxon>Viridiplantae</taxon>
        <taxon>Streptophyta</taxon>
        <taxon>Embryophyta</taxon>
        <taxon>Tracheophyta</taxon>
        <taxon>Spermatophyta</taxon>
        <taxon>Magnoliopsida</taxon>
        <taxon>eudicotyledons</taxon>
        <taxon>Gunneridae</taxon>
        <taxon>Pentapetalae</taxon>
        <taxon>rosids</taxon>
        <taxon>fabids</taxon>
        <taxon>Rosales</taxon>
        <taxon>Moraceae</taxon>
        <taxon>Ficeae</taxon>
        <taxon>Ficus</taxon>
    </lineage>
</organism>
<dbReference type="Proteomes" id="UP001187192">
    <property type="component" value="Unassembled WGS sequence"/>
</dbReference>
<evidence type="ECO:0000313" key="3">
    <source>
        <dbReference type="Proteomes" id="UP001187192"/>
    </source>
</evidence>
<proteinExistence type="predicted"/>
<keyword evidence="3" id="KW-1185">Reference proteome</keyword>
<accession>A0AA88DV15</accession>
<comment type="caution">
    <text evidence="2">The sequence shown here is derived from an EMBL/GenBank/DDBJ whole genome shotgun (WGS) entry which is preliminary data.</text>
</comment>
<keyword evidence="1" id="KW-0472">Membrane</keyword>
<name>A0AA88DV15_FICCA</name>
<evidence type="ECO:0000313" key="2">
    <source>
        <dbReference type="EMBL" id="GMN62522.1"/>
    </source>
</evidence>
<feature type="transmembrane region" description="Helical" evidence="1">
    <location>
        <begin position="27"/>
        <end position="53"/>
    </location>
</feature>
<reference evidence="2" key="1">
    <citation type="submission" date="2023-07" db="EMBL/GenBank/DDBJ databases">
        <title>draft genome sequence of fig (Ficus carica).</title>
        <authorList>
            <person name="Takahashi T."/>
            <person name="Nishimura K."/>
        </authorList>
    </citation>
    <scope>NUCLEOTIDE SEQUENCE</scope>
</reference>
<sequence>MIAGLGGLRFGEIEEGKDCGFNGTFRLFTLAVVVIFLFAAFPMLSPSLVGALLSRAWCMLVFDVSRYFPVFGPQTCAVPTVC</sequence>
<dbReference type="AlphaFoldDB" id="A0AA88DV15"/>
<gene>
    <name evidence="2" type="ORF">TIFTF001_031600</name>
</gene>
<dbReference type="EMBL" id="BTGU01000130">
    <property type="protein sequence ID" value="GMN62522.1"/>
    <property type="molecule type" value="Genomic_DNA"/>
</dbReference>
<keyword evidence="1" id="KW-1133">Transmembrane helix</keyword>
<keyword evidence="1" id="KW-0812">Transmembrane</keyword>
<protein>
    <submittedName>
        <fullName evidence="2">Uncharacterized protein</fullName>
    </submittedName>
</protein>